<dbReference type="Gene3D" id="3.90.70.130">
    <property type="match status" value="1"/>
</dbReference>
<organism evidence="9 10">
    <name type="scientific">Nezara viridula</name>
    <name type="common">Southern green stink bug</name>
    <name type="synonym">Cimex viridulus</name>
    <dbReference type="NCBI Taxonomy" id="85310"/>
    <lineage>
        <taxon>Eukaryota</taxon>
        <taxon>Metazoa</taxon>
        <taxon>Ecdysozoa</taxon>
        <taxon>Arthropoda</taxon>
        <taxon>Hexapoda</taxon>
        <taxon>Insecta</taxon>
        <taxon>Pterygota</taxon>
        <taxon>Neoptera</taxon>
        <taxon>Paraneoptera</taxon>
        <taxon>Hemiptera</taxon>
        <taxon>Heteroptera</taxon>
        <taxon>Panheteroptera</taxon>
        <taxon>Pentatomomorpha</taxon>
        <taxon>Pentatomoidea</taxon>
        <taxon>Pentatomidae</taxon>
        <taxon>Pentatominae</taxon>
        <taxon>Nezara</taxon>
    </lineage>
</organism>
<feature type="domain" description="UFSP1/2/DUB catalytic" evidence="6">
    <location>
        <begin position="397"/>
        <end position="581"/>
    </location>
</feature>
<dbReference type="GO" id="GO:0006508">
    <property type="term" value="P:proteolysis"/>
    <property type="evidence" value="ECO:0007669"/>
    <property type="project" value="UniProtKB-KW"/>
</dbReference>
<dbReference type="Pfam" id="PF07910">
    <property type="entry name" value="Peptidase_C78"/>
    <property type="match status" value="1"/>
</dbReference>
<dbReference type="GO" id="GO:0005783">
    <property type="term" value="C:endoplasmic reticulum"/>
    <property type="evidence" value="ECO:0007669"/>
    <property type="project" value="TreeGrafter"/>
</dbReference>
<dbReference type="Pfam" id="PF26560">
    <property type="entry name" value="UFSP2_MPN_insect"/>
    <property type="match status" value="1"/>
</dbReference>
<dbReference type="OrthoDB" id="417506at2759"/>
<proteinExistence type="inferred from homology"/>
<evidence type="ECO:0000256" key="1">
    <source>
        <dbReference type="ARBA" id="ARBA00008552"/>
    </source>
</evidence>
<dbReference type="Proteomes" id="UP001152798">
    <property type="component" value="Chromosome 2"/>
</dbReference>
<dbReference type="InterPro" id="IPR012462">
    <property type="entry name" value="UFSP1/2_DUB_cat"/>
</dbReference>
<name>A0A9P0H2B9_NEZVI</name>
<dbReference type="InterPro" id="IPR038765">
    <property type="entry name" value="Papain-like_cys_pep_sf"/>
</dbReference>
<reference evidence="9" key="1">
    <citation type="submission" date="2022-01" db="EMBL/GenBank/DDBJ databases">
        <authorList>
            <person name="King R."/>
        </authorList>
    </citation>
    <scope>NUCLEOTIDE SEQUENCE</scope>
</reference>
<dbReference type="PANTHER" id="PTHR48153:SF2">
    <property type="entry name" value="UFM1-SPECIFIC PROTEASE 2"/>
    <property type="match status" value="1"/>
</dbReference>
<evidence type="ECO:0000256" key="2">
    <source>
        <dbReference type="ARBA" id="ARBA00022670"/>
    </source>
</evidence>
<sequence>MPPNVQILDNVLKRLEDVYSPIAGCLFGVMYEGKVLVVGVGFELQKPGAKRPIWYDTTQQLYPTGIDWCGVFTIELDINVEVSSDIKECMKDVAVTNNPLYLRKDINTGTVNLFYSDCSHLKFCDYEIIKKSEFMEKFVYLRLVGMTYICLPLDLKARHVERAMEKISARIAAGMFFQMGSSKIYLNKYTTKYDHSCLGTIFDMLRKEKDFRNNVEVLKVSALFPQGPFIADDNKLYKPQIYDYSYPQILDKNEKEKHYKFVMNLPFDALCIAHRDREMDEVYDLLIDTAERTVFLCESYLLKYIRDPLKVHNIRAHHFFPDELAHALSLVFSTEQNDERLVRIRRQVHAFLNLTLDRPYFRRANSLILIPANHITCPLMNVHLGVKPSGIRSDRSKSSLVKGAYYYFHYMMGGINDSGWGCAYRSFQTLFSWFKLQGYTTMEIPTHLEIQECLVKLGDKPKEFRGSKTWIGSTEVAYVLEIFVKSQSIILNVASGSEMGSIGQAIYEHFELHGIPVMIGGGVLAHTILGIDIDEESGDTKFLVLDPHYTENDDLIKIQKKGFVGWKGIDFWDSRSFYNVCLPQRPRCY</sequence>
<evidence type="ECO:0000313" key="10">
    <source>
        <dbReference type="Proteomes" id="UP001152798"/>
    </source>
</evidence>
<evidence type="ECO:0008006" key="11">
    <source>
        <dbReference type="Google" id="ProtNLM"/>
    </source>
</evidence>
<evidence type="ECO:0000256" key="3">
    <source>
        <dbReference type="ARBA" id="ARBA00022786"/>
    </source>
</evidence>
<feature type="domain" description="UFSP2 N-terminal MPN-like" evidence="8">
    <location>
        <begin position="1"/>
        <end position="134"/>
    </location>
</feature>
<feature type="domain" description="UFSP2 second" evidence="7">
    <location>
        <begin position="249"/>
        <end position="366"/>
    </location>
</feature>
<keyword evidence="3" id="KW-0833">Ubl conjugation pathway</keyword>
<gene>
    <name evidence="9" type="ORF">NEZAVI_LOCUS3342</name>
</gene>
<dbReference type="AlphaFoldDB" id="A0A9P0H2B9"/>
<keyword evidence="2" id="KW-0645">Protease</keyword>
<keyword evidence="5" id="KW-0788">Thiol protease</keyword>
<keyword evidence="4" id="KW-0378">Hydrolase</keyword>
<dbReference type="InterPro" id="IPR049387">
    <property type="entry name" value="UFSP2-like_2nd"/>
</dbReference>
<dbReference type="GO" id="GO:0005634">
    <property type="term" value="C:nucleus"/>
    <property type="evidence" value="ECO:0007669"/>
    <property type="project" value="TreeGrafter"/>
</dbReference>
<evidence type="ECO:0000256" key="5">
    <source>
        <dbReference type="ARBA" id="ARBA00022807"/>
    </source>
</evidence>
<evidence type="ECO:0000259" key="7">
    <source>
        <dbReference type="Pfam" id="PF20908"/>
    </source>
</evidence>
<dbReference type="PANTHER" id="PTHR48153">
    <property type="entry name" value="UFM1-SPECIFIC PROTEASE 2"/>
    <property type="match status" value="1"/>
</dbReference>
<evidence type="ECO:0000313" key="9">
    <source>
        <dbReference type="EMBL" id="CAH1392536.1"/>
    </source>
</evidence>
<keyword evidence="10" id="KW-1185">Reference proteome</keyword>
<dbReference type="SUPFAM" id="SSF54001">
    <property type="entry name" value="Cysteine proteinases"/>
    <property type="match status" value="1"/>
</dbReference>
<dbReference type="InterPro" id="IPR058757">
    <property type="entry name" value="UFSP2_MPN_N"/>
</dbReference>
<dbReference type="Pfam" id="PF20908">
    <property type="entry name" value="UfSP2_N"/>
    <property type="match status" value="1"/>
</dbReference>
<accession>A0A9P0H2B9</accession>
<comment type="similarity">
    <text evidence="1">Belongs to the peptidase C78 family.</text>
</comment>
<dbReference type="EMBL" id="OV725078">
    <property type="protein sequence ID" value="CAH1392536.1"/>
    <property type="molecule type" value="Genomic_DNA"/>
</dbReference>
<evidence type="ECO:0000259" key="8">
    <source>
        <dbReference type="Pfam" id="PF26560"/>
    </source>
</evidence>
<dbReference type="GO" id="GO:0071567">
    <property type="term" value="F:deUFMylase activity"/>
    <property type="evidence" value="ECO:0007669"/>
    <property type="project" value="TreeGrafter"/>
</dbReference>
<evidence type="ECO:0000256" key="4">
    <source>
        <dbReference type="ARBA" id="ARBA00022801"/>
    </source>
</evidence>
<protein>
    <recommendedName>
        <fullName evidence="11">Ufm1-specific protease 2</fullName>
    </recommendedName>
</protein>
<evidence type="ECO:0000259" key="6">
    <source>
        <dbReference type="Pfam" id="PF07910"/>
    </source>
</evidence>